<dbReference type="OrthoDB" id="7305839at2"/>
<dbReference type="GO" id="GO:0000160">
    <property type="term" value="P:phosphorelay signal transduction system"/>
    <property type="evidence" value="ECO:0007669"/>
    <property type="project" value="InterPro"/>
</dbReference>
<dbReference type="RefSeq" id="WP_127004691.1">
    <property type="nucleotide sequence ID" value="NZ_JBNPXW010000029.1"/>
</dbReference>
<organism evidence="3 4">
    <name type="scientific">Azospirillum doebereinerae</name>
    <dbReference type="NCBI Taxonomy" id="92933"/>
    <lineage>
        <taxon>Bacteria</taxon>
        <taxon>Pseudomonadati</taxon>
        <taxon>Pseudomonadota</taxon>
        <taxon>Alphaproteobacteria</taxon>
        <taxon>Rhodospirillales</taxon>
        <taxon>Azospirillaceae</taxon>
        <taxon>Azospirillum</taxon>
    </lineage>
</organism>
<accession>A0A433J016</accession>
<dbReference type="AlphaFoldDB" id="A0A433J016"/>
<evidence type="ECO:0000259" key="2">
    <source>
        <dbReference type="PROSITE" id="PS50110"/>
    </source>
</evidence>
<keyword evidence="4" id="KW-1185">Reference proteome</keyword>
<name>A0A433J016_9PROT</name>
<dbReference type="Gene3D" id="3.40.50.2300">
    <property type="match status" value="1"/>
</dbReference>
<dbReference type="InterPro" id="IPR011006">
    <property type="entry name" value="CheY-like_superfamily"/>
</dbReference>
<dbReference type="InterPro" id="IPR001789">
    <property type="entry name" value="Sig_transdc_resp-reg_receiver"/>
</dbReference>
<feature type="domain" description="Response regulatory" evidence="2">
    <location>
        <begin position="8"/>
        <end position="124"/>
    </location>
</feature>
<evidence type="ECO:0000256" key="1">
    <source>
        <dbReference type="PROSITE-ProRule" id="PRU00169"/>
    </source>
</evidence>
<dbReference type="SUPFAM" id="SSF52172">
    <property type="entry name" value="CheY-like"/>
    <property type="match status" value="1"/>
</dbReference>
<sequence length="127" mass="13883">MPEIKGNTIVVLEQNAVLRLGIEALLESWECQVIAGDNLEDILASMREDQLRPTVLLLPPTNGQQTGDELARRFEAEVGASIPWIGITGDCSLLQRWRAGAFGGLLLEMPCSPDTLRAALSEALRQE</sequence>
<evidence type="ECO:0000313" key="3">
    <source>
        <dbReference type="EMBL" id="RUQ62002.1"/>
    </source>
</evidence>
<dbReference type="EMBL" id="RZIJ01000042">
    <property type="protein sequence ID" value="RUQ62002.1"/>
    <property type="molecule type" value="Genomic_DNA"/>
</dbReference>
<dbReference type="PROSITE" id="PS50110">
    <property type="entry name" value="RESPONSE_REGULATORY"/>
    <property type="match status" value="1"/>
</dbReference>
<evidence type="ECO:0000313" key="4">
    <source>
        <dbReference type="Proteomes" id="UP000280346"/>
    </source>
</evidence>
<gene>
    <name evidence="3" type="ORF">EJ913_29425</name>
</gene>
<protein>
    <recommendedName>
        <fullName evidence="2">Response regulatory domain-containing protein</fullName>
    </recommendedName>
</protein>
<comment type="caution">
    <text evidence="1">Lacks conserved residue(s) required for the propagation of feature annotation.</text>
</comment>
<dbReference type="Proteomes" id="UP000280346">
    <property type="component" value="Unassembled WGS sequence"/>
</dbReference>
<reference evidence="3 4" key="1">
    <citation type="submission" date="2018-12" db="EMBL/GenBank/DDBJ databases">
        <authorList>
            <person name="Yang Y."/>
        </authorList>
    </citation>
    <scope>NUCLEOTIDE SEQUENCE [LARGE SCALE GENOMIC DNA]</scope>
    <source>
        <strain evidence="3 4">GSF71</strain>
    </source>
</reference>
<proteinExistence type="predicted"/>
<comment type="caution">
    <text evidence="3">The sequence shown here is derived from an EMBL/GenBank/DDBJ whole genome shotgun (WGS) entry which is preliminary data.</text>
</comment>